<proteinExistence type="inferred from homology"/>
<dbReference type="PANTHER" id="PTHR11592">
    <property type="entry name" value="GLUTATHIONE PEROXIDASE"/>
    <property type="match status" value="1"/>
</dbReference>
<keyword evidence="9" id="KW-1185">Reference proteome</keyword>
<name>A0A9N9TQ73_PHYSR</name>
<feature type="compositionally biased region" description="Polar residues" evidence="6">
    <location>
        <begin position="65"/>
        <end position="75"/>
    </location>
</feature>
<keyword evidence="2 5" id="KW-0575">Peroxidase</keyword>
<evidence type="ECO:0000313" key="8">
    <source>
        <dbReference type="EMBL" id="CAG9859125.1"/>
    </source>
</evidence>
<dbReference type="OrthoDB" id="446890at2759"/>
<dbReference type="InterPro" id="IPR013766">
    <property type="entry name" value="Thioredoxin_domain"/>
</dbReference>
<dbReference type="EMBL" id="OU900095">
    <property type="protein sequence ID" value="CAG9859125.1"/>
    <property type="molecule type" value="Genomic_DNA"/>
</dbReference>
<evidence type="ECO:0000256" key="4">
    <source>
        <dbReference type="ARBA" id="ARBA00023002"/>
    </source>
</evidence>
<dbReference type="PROSITE" id="PS51352">
    <property type="entry name" value="THIOREDOXIN_2"/>
    <property type="match status" value="1"/>
</dbReference>
<gene>
    <name evidence="8" type="ORF">PHYEVI_LOCUS5501</name>
</gene>
<keyword evidence="3" id="KW-0712">Selenocysteine</keyword>
<evidence type="ECO:0000259" key="7">
    <source>
        <dbReference type="PROSITE" id="PS51352"/>
    </source>
</evidence>
<dbReference type="Pfam" id="PF00255">
    <property type="entry name" value="GSHPx"/>
    <property type="match status" value="1"/>
</dbReference>
<protein>
    <recommendedName>
        <fullName evidence="5">Glutathione peroxidase</fullName>
    </recommendedName>
</protein>
<dbReference type="Gene3D" id="3.40.30.10">
    <property type="entry name" value="Glutaredoxin"/>
    <property type="match status" value="1"/>
</dbReference>
<evidence type="ECO:0000256" key="2">
    <source>
        <dbReference type="ARBA" id="ARBA00022559"/>
    </source>
</evidence>
<evidence type="ECO:0000256" key="1">
    <source>
        <dbReference type="ARBA" id="ARBA00006926"/>
    </source>
</evidence>
<dbReference type="SUPFAM" id="SSF52833">
    <property type="entry name" value="Thioredoxin-like"/>
    <property type="match status" value="1"/>
</dbReference>
<keyword evidence="4 5" id="KW-0560">Oxidoreductase</keyword>
<dbReference type="PRINTS" id="PR01011">
    <property type="entry name" value="GLUTPROXDASE"/>
</dbReference>
<dbReference type="AlphaFoldDB" id="A0A9N9TQ73"/>
<feature type="compositionally biased region" description="Basic and acidic residues" evidence="6">
    <location>
        <begin position="34"/>
        <end position="58"/>
    </location>
</feature>
<dbReference type="InterPro" id="IPR000889">
    <property type="entry name" value="Glutathione_peroxidase"/>
</dbReference>
<dbReference type="InterPro" id="IPR036249">
    <property type="entry name" value="Thioredoxin-like_sf"/>
</dbReference>
<evidence type="ECO:0000256" key="5">
    <source>
        <dbReference type="RuleBase" id="RU000499"/>
    </source>
</evidence>
<dbReference type="PROSITE" id="PS51355">
    <property type="entry name" value="GLUTATHIONE_PEROXID_3"/>
    <property type="match status" value="1"/>
</dbReference>
<dbReference type="PROSITE" id="PS00763">
    <property type="entry name" value="GLUTATHIONE_PEROXID_2"/>
    <property type="match status" value="1"/>
</dbReference>
<dbReference type="PANTHER" id="PTHR11592:SF134">
    <property type="entry name" value="PHOSPHOLIPID HYDROPEROXIDE GLUTATHIONE PEROXIDASE"/>
    <property type="match status" value="1"/>
</dbReference>
<dbReference type="PROSITE" id="PS00460">
    <property type="entry name" value="GLUTATHIONE_PEROXID_1"/>
    <property type="match status" value="1"/>
</dbReference>
<sequence length="237" mass="26769">MPVVTRSKGFKTVDSETEKPEKKVSAPAKKRKNPPKEPQKDDENAPKEKQSKKSEKKPPPKATDTEQAVSDTATVEDTPQNIYQFTANDIKGNQVSLDKYKGHVCIIVNVASRCGHTKAHYEQLVELFEKHSEPQGLRILAFPCNQFGNQEPQDNDKISEFASKRNVTFDMFEKICVKGKNAHPLYEFLTSRIKGKKGNAIAWNFTKFIIDKEGNVVGRYEAAAKPLSLLGELEKYW</sequence>
<dbReference type="GO" id="GO:0004601">
    <property type="term" value="F:peroxidase activity"/>
    <property type="evidence" value="ECO:0007669"/>
    <property type="project" value="UniProtKB-KW"/>
</dbReference>
<accession>A0A9N9TQ73</accession>
<evidence type="ECO:0000313" key="9">
    <source>
        <dbReference type="Proteomes" id="UP001153712"/>
    </source>
</evidence>
<reference evidence="8" key="1">
    <citation type="submission" date="2022-01" db="EMBL/GenBank/DDBJ databases">
        <authorList>
            <person name="King R."/>
        </authorList>
    </citation>
    <scope>NUCLEOTIDE SEQUENCE</scope>
</reference>
<dbReference type="InterPro" id="IPR029759">
    <property type="entry name" value="GPX_AS"/>
</dbReference>
<dbReference type="FunFam" id="3.40.30.10:FF:000025">
    <property type="entry name" value="Glutathione peroxidase"/>
    <property type="match status" value="1"/>
</dbReference>
<feature type="region of interest" description="Disordered" evidence="6">
    <location>
        <begin position="1"/>
        <end position="75"/>
    </location>
</feature>
<comment type="similarity">
    <text evidence="1 5">Belongs to the glutathione peroxidase family.</text>
</comment>
<dbReference type="Proteomes" id="UP001153712">
    <property type="component" value="Chromosome 2"/>
</dbReference>
<organism evidence="8 9">
    <name type="scientific">Phyllotreta striolata</name>
    <name type="common">Striped flea beetle</name>
    <name type="synonym">Crioceris striolata</name>
    <dbReference type="NCBI Taxonomy" id="444603"/>
    <lineage>
        <taxon>Eukaryota</taxon>
        <taxon>Metazoa</taxon>
        <taxon>Ecdysozoa</taxon>
        <taxon>Arthropoda</taxon>
        <taxon>Hexapoda</taxon>
        <taxon>Insecta</taxon>
        <taxon>Pterygota</taxon>
        <taxon>Neoptera</taxon>
        <taxon>Endopterygota</taxon>
        <taxon>Coleoptera</taxon>
        <taxon>Polyphaga</taxon>
        <taxon>Cucujiformia</taxon>
        <taxon>Chrysomeloidea</taxon>
        <taxon>Chrysomelidae</taxon>
        <taxon>Galerucinae</taxon>
        <taxon>Alticini</taxon>
        <taxon>Phyllotreta</taxon>
    </lineage>
</organism>
<feature type="domain" description="Thioredoxin" evidence="7">
    <location>
        <begin position="76"/>
        <end position="237"/>
    </location>
</feature>
<dbReference type="GO" id="GO:0006979">
    <property type="term" value="P:response to oxidative stress"/>
    <property type="evidence" value="ECO:0007669"/>
    <property type="project" value="InterPro"/>
</dbReference>
<evidence type="ECO:0000256" key="3">
    <source>
        <dbReference type="ARBA" id="ARBA00022933"/>
    </source>
</evidence>
<evidence type="ECO:0000256" key="6">
    <source>
        <dbReference type="SAM" id="MobiDB-lite"/>
    </source>
</evidence>
<dbReference type="InterPro" id="IPR029760">
    <property type="entry name" value="GPX_CS"/>
</dbReference>
<feature type="compositionally biased region" description="Basic and acidic residues" evidence="6">
    <location>
        <begin position="11"/>
        <end position="24"/>
    </location>
</feature>
<dbReference type="CDD" id="cd00340">
    <property type="entry name" value="GSH_Peroxidase"/>
    <property type="match status" value="1"/>
</dbReference>